<keyword evidence="3" id="KW-1185">Reference proteome</keyword>
<reference evidence="2" key="2">
    <citation type="submission" date="2022-01" db="EMBL/GenBank/DDBJ databases">
        <authorList>
            <person name="Hirooka S."/>
            <person name="Miyagishima S.Y."/>
        </authorList>
    </citation>
    <scope>NUCLEOTIDE SEQUENCE</scope>
    <source>
        <strain evidence="2">NBRC 102759</strain>
    </source>
</reference>
<dbReference type="InterPro" id="IPR005114">
    <property type="entry name" value="Helicase_assoc"/>
</dbReference>
<evidence type="ECO:0000313" key="3">
    <source>
        <dbReference type="Proteomes" id="UP001061958"/>
    </source>
</evidence>
<sequence length="844" mass="101544">MRYSQLICFLSFQHAFKRSYTNSLSCNISSFHQGLYRCRTSCCLISRSKLWTHNSKVFRQRKRLAFALCSRTTASPTVATVTVSKKKTLSKEALQQTKAWQIPLFQVLLMEQRSKRELLWLNNFAIVYDLFLNNHSLKRQDATEQQIAYMDWLSKQRYFLRQGILAPEKKELLSYLNLVPTWRRGRKPERIQQRKTSYLGKDFQLDMQWNNLSDQQILKKWEEFKRNPRNKTWAMKWKRLYRYKRLHGHIDLDKENCKDRNLLNWLRRQHRAIREEKLDEERLTLLAMLGGEAAVLVMKRKEDYQKALNTPLEWEPKETSTKWTDREIFIWTIHFLVLLEFRTIFGHIMVNKESCKQLPNWVEWTAEQSVCILKGDISSYQAKLLLNVGFQVTDIKGRPKKFPTSVLSCELEISSEAVEWLEKLQELIDHPQKEIVLESSTDSIDATWLSMFRKWIAYKLQNSVTITEDLENWIQQQCDLFRSNQLTDRKKLALELVGFEFYPSQEESWEKMFERYESFVKRNGNSQVPRVPKYRDLYDWCIRQRHLFRKGKLSQERYSRLAKLGMVWDDRGDRWNRKFMELVEFQRKHGHLEVEKGVRNDTFRPLYNWVIKQRFLYRYGLLDEERVCRLKGIGFDFKETQNEWKFRIKELAAYKAIYGNCDVPSDYEMNPGLASWVQKIREEWRRGKMSIAKYRELVGLGFRWNHSVREWEAQLDALAKYCSKHGHCSIAWYENPSLTNWCRQQRMLFKENQLEMEKIEKLHALGFRFQTELQIIYKEWKRRVTQLKETSKKYHETSLSKLISTAIFQETSLLEWVKLVRENKTRLSGNKQAELQHIIPDFFV</sequence>
<dbReference type="Pfam" id="PF03457">
    <property type="entry name" value="HA"/>
    <property type="match status" value="4"/>
</dbReference>
<name>A0A9C7PWQ9_9RHOD</name>
<dbReference type="PANTHER" id="PTHR33418">
    <property type="entry name" value="HELICASE-ASSOCIATED"/>
    <property type="match status" value="1"/>
</dbReference>
<dbReference type="OrthoDB" id="45515at2759"/>
<dbReference type="PANTHER" id="PTHR33418:SF1">
    <property type="entry name" value="HELICASE-ASSOCIATED DOMAIN-CONTAINING PROTEIN"/>
    <property type="match status" value="1"/>
</dbReference>
<organism evidence="2 3">
    <name type="scientific">Galdieria partita</name>
    <dbReference type="NCBI Taxonomy" id="83374"/>
    <lineage>
        <taxon>Eukaryota</taxon>
        <taxon>Rhodophyta</taxon>
        <taxon>Bangiophyceae</taxon>
        <taxon>Galdieriales</taxon>
        <taxon>Galdieriaceae</taxon>
        <taxon>Galdieria</taxon>
    </lineage>
</organism>
<accession>A0A9C7PWQ9</accession>
<dbReference type="AlphaFoldDB" id="A0A9C7PWQ9"/>
<dbReference type="Proteomes" id="UP001061958">
    <property type="component" value="Unassembled WGS sequence"/>
</dbReference>
<feature type="domain" description="Helicase-associated" evidence="1">
    <location>
        <begin position="642"/>
        <end position="702"/>
    </location>
</feature>
<dbReference type="EMBL" id="BQMJ01000032">
    <property type="protein sequence ID" value="GJQ12298.1"/>
    <property type="molecule type" value="Genomic_DNA"/>
</dbReference>
<feature type="domain" description="Helicase-associated" evidence="1">
    <location>
        <begin position="710"/>
        <end position="767"/>
    </location>
</feature>
<evidence type="ECO:0000259" key="1">
    <source>
        <dbReference type="Pfam" id="PF03457"/>
    </source>
</evidence>
<dbReference type="Gene3D" id="6.10.140.530">
    <property type="match status" value="5"/>
</dbReference>
<reference evidence="2" key="1">
    <citation type="journal article" date="2022" name="Proc. Natl. Acad. Sci. U.S.A.">
        <title>Life cycle and functional genomics of the unicellular red alga Galdieria for elucidating algal and plant evolution and industrial use.</title>
        <authorList>
            <person name="Hirooka S."/>
            <person name="Itabashi T."/>
            <person name="Ichinose T.M."/>
            <person name="Onuma R."/>
            <person name="Fujiwara T."/>
            <person name="Yamashita S."/>
            <person name="Jong L.W."/>
            <person name="Tomita R."/>
            <person name="Iwane A.H."/>
            <person name="Miyagishima S.Y."/>
        </authorList>
    </citation>
    <scope>NUCLEOTIDE SEQUENCE</scope>
    <source>
        <strain evidence="2">NBRC 102759</strain>
    </source>
</reference>
<protein>
    <recommendedName>
        <fullName evidence="1">Helicase-associated domain-containing protein</fullName>
    </recommendedName>
</protein>
<proteinExistence type="predicted"/>
<feature type="domain" description="Helicase-associated" evidence="1">
    <location>
        <begin position="505"/>
        <end position="566"/>
    </location>
</feature>
<feature type="domain" description="Helicase-associated" evidence="1">
    <location>
        <begin position="573"/>
        <end position="635"/>
    </location>
</feature>
<comment type="caution">
    <text evidence="2">The sequence shown here is derived from an EMBL/GenBank/DDBJ whole genome shotgun (WGS) entry which is preliminary data.</text>
</comment>
<gene>
    <name evidence="2" type="ORF">GpartN1_g4089.t1</name>
</gene>
<evidence type="ECO:0000313" key="2">
    <source>
        <dbReference type="EMBL" id="GJQ12298.1"/>
    </source>
</evidence>